<name>A0ABS9GUD7_9BACL</name>
<keyword evidence="2" id="KW-1185">Reference proteome</keyword>
<dbReference type="Proteomes" id="UP001649381">
    <property type="component" value="Unassembled WGS sequence"/>
</dbReference>
<accession>A0ABS9GUD7</accession>
<dbReference type="SUPFAM" id="SSF46785">
    <property type="entry name" value="Winged helix' DNA-binding domain"/>
    <property type="match status" value="1"/>
</dbReference>
<gene>
    <name evidence="1" type="ORF">L2716_01840</name>
</gene>
<sequence>MTKPAEYIANADSNFLDTILHEGGMEVLSLLSVSSLTATEVSRQVKVPLAKVNYILKILEKNNLVYVGSKRYKEDFVESAYKADVNSFGIKLSNQNSNEVEKIRLISYMIEEVRNGMLNAVSGKAPAEFSIVKARIPKEKLKEYIQGLNDLKDDIDSNQESDDDPYTFAVSLFPDIKKDGVN</sequence>
<organism evidence="1 2">
    <name type="scientific">Pseudalkalibacillus berkeleyi</name>
    <dbReference type="NCBI Taxonomy" id="1069813"/>
    <lineage>
        <taxon>Bacteria</taxon>
        <taxon>Bacillati</taxon>
        <taxon>Bacillota</taxon>
        <taxon>Bacilli</taxon>
        <taxon>Bacillales</taxon>
        <taxon>Fictibacillaceae</taxon>
        <taxon>Pseudalkalibacillus</taxon>
    </lineage>
</organism>
<protein>
    <recommendedName>
        <fullName evidence="3">Winged helix-turn-helix transcriptional regulator</fullName>
    </recommendedName>
</protein>
<proteinExistence type="predicted"/>
<dbReference type="Gene3D" id="1.10.10.10">
    <property type="entry name" value="Winged helix-like DNA-binding domain superfamily/Winged helix DNA-binding domain"/>
    <property type="match status" value="1"/>
</dbReference>
<evidence type="ECO:0000313" key="1">
    <source>
        <dbReference type="EMBL" id="MCF6136453.1"/>
    </source>
</evidence>
<reference evidence="1 2" key="1">
    <citation type="submission" date="2022-01" db="EMBL/GenBank/DDBJ databases">
        <title>Alkalihalobacillus sp. EGI L200015, a novel bacterium isolated from a salt lake sediment.</title>
        <authorList>
            <person name="Gao L."/>
            <person name="Fang B.-Z."/>
            <person name="Li W.-J."/>
        </authorList>
    </citation>
    <scope>NUCLEOTIDE SEQUENCE [LARGE SCALE GENOMIC DNA]</scope>
    <source>
        <strain evidence="1 2">KCTC 12718</strain>
    </source>
</reference>
<evidence type="ECO:0000313" key="2">
    <source>
        <dbReference type="Proteomes" id="UP001649381"/>
    </source>
</evidence>
<dbReference type="InterPro" id="IPR036390">
    <property type="entry name" value="WH_DNA-bd_sf"/>
</dbReference>
<dbReference type="InterPro" id="IPR036388">
    <property type="entry name" value="WH-like_DNA-bd_sf"/>
</dbReference>
<dbReference type="RefSeq" id="WP_236331192.1">
    <property type="nucleotide sequence ID" value="NZ_JAKIJS010000001.1"/>
</dbReference>
<comment type="caution">
    <text evidence="1">The sequence shown here is derived from an EMBL/GenBank/DDBJ whole genome shotgun (WGS) entry which is preliminary data.</text>
</comment>
<dbReference type="EMBL" id="JAKIJS010000001">
    <property type="protein sequence ID" value="MCF6136453.1"/>
    <property type="molecule type" value="Genomic_DNA"/>
</dbReference>
<evidence type="ECO:0008006" key="3">
    <source>
        <dbReference type="Google" id="ProtNLM"/>
    </source>
</evidence>